<proteinExistence type="inferred from homology"/>
<dbReference type="RefSeq" id="WP_202765640.1">
    <property type="nucleotide sequence ID" value="NZ_JAESWA010000001.1"/>
</dbReference>
<comment type="caution">
    <text evidence="3">The sequence shown here is derived from an EMBL/GenBank/DDBJ whole genome shotgun (WGS) entry which is preliminary data.</text>
</comment>
<evidence type="ECO:0000256" key="1">
    <source>
        <dbReference type="RuleBase" id="RU003513"/>
    </source>
</evidence>
<dbReference type="NCBIfam" id="TIGR00236">
    <property type="entry name" value="wecB"/>
    <property type="match status" value="1"/>
</dbReference>
<dbReference type="EMBL" id="JAESWA010000001">
    <property type="protein sequence ID" value="MBL4930255.1"/>
    <property type="molecule type" value="Genomic_DNA"/>
</dbReference>
<evidence type="ECO:0000313" key="3">
    <source>
        <dbReference type="EMBL" id="MBL4930255.1"/>
    </source>
</evidence>
<dbReference type="Proteomes" id="UP000623681">
    <property type="component" value="Unassembled WGS sequence"/>
</dbReference>
<dbReference type="PANTHER" id="PTHR43174:SF1">
    <property type="entry name" value="UDP-N-ACETYLGLUCOSAMINE 2-EPIMERASE"/>
    <property type="match status" value="1"/>
</dbReference>
<evidence type="ECO:0000313" key="4">
    <source>
        <dbReference type="Proteomes" id="UP000623681"/>
    </source>
</evidence>
<dbReference type="EC" id="5.1.3.14" evidence="3"/>
<protein>
    <submittedName>
        <fullName evidence="3">UDP-N-acetylglucosamine 2-epimerase (Non-hydrolyzing)</fullName>
        <ecNumber evidence="3">5.1.3.14</ecNumber>
    </submittedName>
</protein>
<dbReference type="AlphaFoldDB" id="A0A937K3N2"/>
<evidence type="ECO:0000259" key="2">
    <source>
        <dbReference type="Pfam" id="PF02350"/>
    </source>
</evidence>
<keyword evidence="4" id="KW-1185">Reference proteome</keyword>
<sequence>MKIITIVGARPQFIKAAAVSNIIREENKEILIHTGQHYDNNMSDIFFNELGIPYPDYNLQVGSGNHGEQTGKMLIELEKIYLEEKPDLVLVYGDTNSTLAGALCASKLLIPVAHVEAGLRSFNMSMPEEQNRILTDHISKYLFAPTDTAVANLKNEGVVNNVHNVGDVMYDATIHFKNKALEKSQINEKLKLTPGEFILTTIHRAENTNDINRLEGIIKALNESEEQIILPLHPRTKKYIDEYKLMIRDNIKIIEPVGYLDMLYLEMMSKKIVTDSGGVQKEAYFMGKPCITMRDETEWIETVNVGWNCIVGTDTTKILKAIMNFNPLGEQKNIFGDGNASNKIVRTIV</sequence>
<dbReference type="GO" id="GO:0008761">
    <property type="term" value="F:UDP-N-acetylglucosamine 2-epimerase activity"/>
    <property type="evidence" value="ECO:0007669"/>
    <property type="project" value="UniProtKB-EC"/>
</dbReference>
<dbReference type="CDD" id="cd03786">
    <property type="entry name" value="GTB_UDP-GlcNAc_2-Epimerase"/>
    <property type="match status" value="1"/>
</dbReference>
<dbReference type="InterPro" id="IPR003331">
    <property type="entry name" value="UDP_GlcNAc_Epimerase_2_dom"/>
</dbReference>
<dbReference type="Pfam" id="PF02350">
    <property type="entry name" value="Epimerase_2"/>
    <property type="match status" value="1"/>
</dbReference>
<comment type="similarity">
    <text evidence="1">Belongs to the UDP-N-acetylglucosamine 2-epimerase family.</text>
</comment>
<dbReference type="InterPro" id="IPR029767">
    <property type="entry name" value="WecB-like"/>
</dbReference>
<dbReference type="PANTHER" id="PTHR43174">
    <property type="entry name" value="UDP-N-ACETYLGLUCOSAMINE 2-EPIMERASE"/>
    <property type="match status" value="1"/>
</dbReference>
<gene>
    <name evidence="3" type="primary">wecB</name>
    <name evidence="3" type="ORF">JK634_00310</name>
</gene>
<feature type="domain" description="UDP-N-acetylglucosamine 2-epimerase" evidence="2">
    <location>
        <begin position="27"/>
        <end position="348"/>
    </location>
</feature>
<dbReference type="SUPFAM" id="SSF53756">
    <property type="entry name" value="UDP-Glycosyltransferase/glycogen phosphorylase"/>
    <property type="match status" value="1"/>
</dbReference>
<reference evidence="3" key="1">
    <citation type="submission" date="2021-01" db="EMBL/GenBank/DDBJ databases">
        <title>Genome public.</title>
        <authorList>
            <person name="Liu C."/>
            <person name="Sun Q."/>
        </authorList>
    </citation>
    <scope>NUCLEOTIDE SEQUENCE</scope>
    <source>
        <strain evidence="3">YIM B02565</strain>
    </source>
</reference>
<name>A0A937K3N2_9CLOT</name>
<dbReference type="Gene3D" id="3.40.50.2000">
    <property type="entry name" value="Glycogen Phosphorylase B"/>
    <property type="match status" value="2"/>
</dbReference>
<organism evidence="3 4">
    <name type="scientific">Clostridium paridis</name>
    <dbReference type="NCBI Taxonomy" id="2803863"/>
    <lineage>
        <taxon>Bacteria</taxon>
        <taxon>Bacillati</taxon>
        <taxon>Bacillota</taxon>
        <taxon>Clostridia</taxon>
        <taxon>Eubacteriales</taxon>
        <taxon>Clostridiaceae</taxon>
        <taxon>Clostridium</taxon>
    </lineage>
</organism>
<keyword evidence="1 3" id="KW-0413">Isomerase</keyword>
<accession>A0A937K3N2</accession>